<protein>
    <submittedName>
        <fullName evidence="1">Uncharacterized protein</fullName>
    </submittedName>
</protein>
<dbReference type="Proteomes" id="UP000053424">
    <property type="component" value="Unassembled WGS sequence"/>
</dbReference>
<name>A0A0C3C9R2_HEBCY</name>
<accession>A0A0C3C9R2</accession>
<dbReference type="EMBL" id="KN831772">
    <property type="protein sequence ID" value="KIM45575.1"/>
    <property type="molecule type" value="Genomic_DNA"/>
</dbReference>
<dbReference type="SUPFAM" id="SSF52047">
    <property type="entry name" value="RNI-like"/>
    <property type="match status" value="1"/>
</dbReference>
<dbReference type="HOGENOM" id="CLU_590591_0_0_1"/>
<dbReference type="PANTHER" id="PTHR38926">
    <property type="entry name" value="F-BOX DOMAIN CONTAINING PROTEIN, EXPRESSED"/>
    <property type="match status" value="1"/>
</dbReference>
<keyword evidence="2" id="KW-1185">Reference proteome</keyword>
<proteinExistence type="predicted"/>
<dbReference type="Gene3D" id="3.80.10.10">
    <property type="entry name" value="Ribonuclease Inhibitor"/>
    <property type="match status" value="1"/>
</dbReference>
<evidence type="ECO:0000313" key="2">
    <source>
        <dbReference type="Proteomes" id="UP000053424"/>
    </source>
</evidence>
<sequence>MDARPSSINVAFPPDILRRILAFSTSCHDHPSLCRPLPLTGLTGHTITSITHKLCRDTPDPLLLTHVCSQWRNLILDTPTMWASIFISTPTYRQVHLLKLWLERSQVCALDILFRYHPSNVLGGSFKEIVKLLAGNASRCTSFEFSSSIQRNMNMPALFGEYIQPGSLTALRTLSVFFDGNDGTFLYDFAVTFFGPGSDLRVCRLTEPQSLKVIPTINPMWSQNLTSLTLFAFGSDLSILPMIANSPSLLSLTLGFSICGPDPVQSIMVTLPKLRYLVLRHVEESNFVLDWLTLPQLCNLSTVDSLCDGPTVPAVWAGLQRMLERSNCSLKYFSLIHERTNMTEEGYLAEQLASRNFSALTELELLEKGLSNTIVEALTTRVGDDNPSHEILPRLEKLGLRSCSTDDGKLGQMAASRFRRANGTFKHITLGTRGNEDSHVLDREALWQLEKEGLISQWTFGMA</sequence>
<dbReference type="STRING" id="686832.A0A0C3C9R2"/>
<organism evidence="1 2">
    <name type="scientific">Hebeloma cylindrosporum</name>
    <dbReference type="NCBI Taxonomy" id="76867"/>
    <lineage>
        <taxon>Eukaryota</taxon>
        <taxon>Fungi</taxon>
        <taxon>Dikarya</taxon>
        <taxon>Basidiomycota</taxon>
        <taxon>Agaricomycotina</taxon>
        <taxon>Agaricomycetes</taxon>
        <taxon>Agaricomycetidae</taxon>
        <taxon>Agaricales</taxon>
        <taxon>Agaricineae</taxon>
        <taxon>Hymenogastraceae</taxon>
        <taxon>Hebeloma</taxon>
    </lineage>
</organism>
<dbReference type="PANTHER" id="PTHR38926:SF5">
    <property type="entry name" value="F-BOX AND LEUCINE-RICH REPEAT PROTEIN 6"/>
    <property type="match status" value="1"/>
</dbReference>
<reference evidence="2" key="2">
    <citation type="submission" date="2015-01" db="EMBL/GenBank/DDBJ databases">
        <title>Evolutionary Origins and Diversification of the Mycorrhizal Mutualists.</title>
        <authorList>
            <consortium name="DOE Joint Genome Institute"/>
            <consortium name="Mycorrhizal Genomics Consortium"/>
            <person name="Kohler A."/>
            <person name="Kuo A."/>
            <person name="Nagy L.G."/>
            <person name="Floudas D."/>
            <person name="Copeland A."/>
            <person name="Barry K.W."/>
            <person name="Cichocki N."/>
            <person name="Veneault-Fourrey C."/>
            <person name="LaButti K."/>
            <person name="Lindquist E.A."/>
            <person name="Lipzen A."/>
            <person name="Lundell T."/>
            <person name="Morin E."/>
            <person name="Murat C."/>
            <person name="Riley R."/>
            <person name="Ohm R."/>
            <person name="Sun H."/>
            <person name="Tunlid A."/>
            <person name="Henrissat B."/>
            <person name="Grigoriev I.V."/>
            <person name="Hibbett D.S."/>
            <person name="Martin F."/>
        </authorList>
    </citation>
    <scope>NUCLEOTIDE SEQUENCE [LARGE SCALE GENOMIC DNA]</scope>
    <source>
        <strain evidence="2">h7</strain>
    </source>
</reference>
<dbReference type="InterPro" id="IPR032675">
    <property type="entry name" value="LRR_dom_sf"/>
</dbReference>
<dbReference type="AlphaFoldDB" id="A0A0C3C9R2"/>
<gene>
    <name evidence="1" type="ORF">M413DRAFT_343874</name>
</gene>
<reference evidence="1 2" key="1">
    <citation type="submission" date="2014-04" db="EMBL/GenBank/DDBJ databases">
        <authorList>
            <consortium name="DOE Joint Genome Institute"/>
            <person name="Kuo A."/>
            <person name="Gay G."/>
            <person name="Dore J."/>
            <person name="Kohler A."/>
            <person name="Nagy L.G."/>
            <person name="Floudas D."/>
            <person name="Copeland A."/>
            <person name="Barry K.W."/>
            <person name="Cichocki N."/>
            <person name="Veneault-Fourrey C."/>
            <person name="LaButti K."/>
            <person name="Lindquist E.A."/>
            <person name="Lipzen A."/>
            <person name="Lundell T."/>
            <person name="Morin E."/>
            <person name="Murat C."/>
            <person name="Sun H."/>
            <person name="Tunlid A."/>
            <person name="Henrissat B."/>
            <person name="Grigoriev I.V."/>
            <person name="Hibbett D.S."/>
            <person name="Martin F."/>
            <person name="Nordberg H.P."/>
            <person name="Cantor M.N."/>
            <person name="Hua S.X."/>
        </authorList>
    </citation>
    <scope>NUCLEOTIDE SEQUENCE [LARGE SCALE GENOMIC DNA]</scope>
    <source>
        <strain evidence="2">h7</strain>
    </source>
</reference>
<evidence type="ECO:0000313" key="1">
    <source>
        <dbReference type="EMBL" id="KIM45575.1"/>
    </source>
</evidence>
<dbReference type="OrthoDB" id="3064286at2759"/>